<keyword evidence="1" id="KW-0344">Guanine-nucleotide releasing factor</keyword>
<dbReference type="Pfam" id="PF25390">
    <property type="entry name" value="WD40_RLD"/>
    <property type="match status" value="1"/>
</dbReference>
<dbReference type="RefSeq" id="XP_014661441.1">
    <property type="nucleotide sequence ID" value="XM_014805955.1"/>
</dbReference>
<evidence type="ECO:0000256" key="1">
    <source>
        <dbReference type="ARBA" id="ARBA00022658"/>
    </source>
</evidence>
<dbReference type="GeneID" id="106804680"/>
<protein>
    <submittedName>
        <fullName evidence="7">Regulator of chromosome condensation-like</fullName>
    </submittedName>
</protein>
<dbReference type="InterPro" id="IPR051553">
    <property type="entry name" value="Ran_GTPase-activating"/>
</dbReference>
<dbReference type="PROSITE" id="PS00625">
    <property type="entry name" value="RCC1_1"/>
    <property type="match status" value="1"/>
</dbReference>
<evidence type="ECO:0000256" key="3">
    <source>
        <dbReference type="PROSITE-ProRule" id="PRU00235"/>
    </source>
</evidence>
<proteinExistence type="predicted"/>
<dbReference type="InterPro" id="IPR009091">
    <property type="entry name" value="RCC1/BLIP-II"/>
</dbReference>
<dbReference type="PROSITE" id="PS50012">
    <property type="entry name" value="RCC1_3"/>
    <property type="match status" value="5"/>
</dbReference>
<evidence type="ECO:0000313" key="7">
    <source>
        <dbReference type="RefSeq" id="XP_014661441.1"/>
    </source>
</evidence>
<organism evidence="6 7">
    <name type="scientific">Priapulus caudatus</name>
    <name type="common">Priapulid worm</name>
    <dbReference type="NCBI Taxonomy" id="37621"/>
    <lineage>
        <taxon>Eukaryota</taxon>
        <taxon>Metazoa</taxon>
        <taxon>Ecdysozoa</taxon>
        <taxon>Scalidophora</taxon>
        <taxon>Priapulida</taxon>
        <taxon>Priapulimorpha</taxon>
        <taxon>Priapulimorphida</taxon>
        <taxon>Priapulidae</taxon>
        <taxon>Priapulus</taxon>
    </lineage>
</organism>
<dbReference type="PANTHER" id="PTHR45982">
    <property type="entry name" value="REGULATOR OF CHROMOSOME CONDENSATION"/>
    <property type="match status" value="1"/>
</dbReference>
<feature type="region of interest" description="Disordered" evidence="4">
    <location>
        <begin position="347"/>
        <end position="376"/>
    </location>
</feature>
<evidence type="ECO:0000259" key="5">
    <source>
        <dbReference type="Pfam" id="PF25390"/>
    </source>
</evidence>
<dbReference type="SUPFAM" id="SSF50985">
    <property type="entry name" value="RCC1/BLIP-II"/>
    <property type="match status" value="1"/>
</dbReference>
<gene>
    <name evidence="7" type="primary">LOC106804680</name>
</gene>
<dbReference type="PANTHER" id="PTHR45982:SF1">
    <property type="entry name" value="REGULATOR OF CHROMOSOME CONDENSATION"/>
    <property type="match status" value="1"/>
</dbReference>
<dbReference type="Proteomes" id="UP000695022">
    <property type="component" value="Unplaced"/>
</dbReference>
<feature type="domain" description="RCC1-like" evidence="5">
    <location>
        <begin position="19"/>
        <end position="346"/>
    </location>
</feature>
<feature type="repeat" description="RCC1" evidence="3">
    <location>
        <begin position="190"/>
        <end position="242"/>
    </location>
</feature>
<dbReference type="PROSITE" id="PS00626">
    <property type="entry name" value="RCC1_2"/>
    <property type="match status" value="2"/>
</dbReference>
<sequence length="397" mass="41629">MFEDLHRKVYKQCHLWLSQVYTFGCNDDGALGRSTTREGSETTPGRVTLDGPAAAVSAGDSHTAALMTDGRVFAWGSFRDSSGLMGLTGAGPQPSPTQLLESVRVAQIASGSDHLACLSDGGDIYTCGCAEQGQLGRVAEVFAKRGGRRGLGFVLEPGIVHCKRVRGKTIQFDKIWAGQYVTFARSKASGDVYAFGLNNYCQLGLPQKVHSAFMPQQAKTFDNKCWVKINGGQHHTLALDDQGRVYSLGRKEYGRLGLGEEGDDQASPTLLTSLSGVTCTDVACGSCVSYAVTEEGAAYAWGMGTNGQLGNGNDDDDRWTPERMSGRALQTRAVLRVSAGGQHSVLLAGDRPPAAAAPGDPSQVSSTTDAAGLRPGVAENGVAASACNEAVPATASS</sequence>
<evidence type="ECO:0000313" key="6">
    <source>
        <dbReference type="Proteomes" id="UP000695022"/>
    </source>
</evidence>
<evidence type="ECO:0000256" key="2">
    <source>
        <dbReference type="ARBA" id="ARBA00022737"/>
    </source>
</evidence>
<feature type="repeat" description="RCC1" evidence="3">
    <location>
        <begin position="18"/>
        <end position="69"/>
    </location>
</feature>
<dbReference type="InterPro" id="IPR000408">
    <property type="entry name" value="Reg_chr_condens"/>
</dbReference>
<feature type="repeat" description="RCC1" evidence="3">
    <location>
        <begin position="243"/>
        <end position="295"/>
    </location>
</feature>
<feature type="repeat" description="RCC1" evidence="3">
    <location>
        <begin position="70"/>
        <end position="121"/>
    </location>
</feature>
<reference evidence="7" key="1">
    <citation type="submission" date="2025-08" db="UniProtKB">
        <authorList>
            <consortium name="RefSeq"/>
        </authorList>
    </citation>
    <scope>IDENTIFICATION</scope>
</reference>
<dbReference type="InterPro" id="IPR058923">
    <property type="entry name" value="RCC1-like_dom"/>
</dbReference>
<keyword evidence="6" id="KW-1185">Reference proteome</keyword>
<accession>A0ABM1DNC0</accession>
<evidence type="ECO:0000256" key="4">
    <source>
        <dbReference type="SAM" id="MobiDB-lite"/>
    </source>
</evidence>
<feature type="repeat" description="RCC1" evidence="3">
    <location>
        <begin position="296"/>
        <end position="350"/>
    </location>
</feature>
<dbReference type="PRINTS" id="PR00633">
    <property type="entry name" value="RCCNDNSATION"/>
</dbReference>
<keyword evidence="2" id="KW-0677">Repeat</keyword>
<feature type="compositionally biased region" description="Low complexity" evidence="4">
    <location>
        <begin position="348"/>
        <end position="361"/>
    </location>
</feature>
<dbReference type="Gene3D" id="2.130.10.30">
    <property type="entry name" value="Regulator of chromosome condensation 1/beta-lactamase-inhibitor protein II"/>
    <property type="match status" value="1"/>
</dbReference>
<name>A0ABM1DNC0_PRICU</name>